<keyword evidence="4 5" id="KW-0699">rRNA-binding</keyword>
<dbReference type="EMBL" id="FOEG01000002">
    <property type="protein sequence ID" value="SEO73118.1"/>
    <property type="molecule type" value="Genomic_DNA"/>
</dbReference>
<evidence type="ECO:0000256" key="5">
    <source>
        <dbReference type="RuleBase" id="RU000562"/>
    </source>
</evidence>
<dbReference type="InterPro" id="IPR036164">
    <property type="entry name" value="bL21-like_sf"/>
</dbReference>
<dbReference type="STRING" id="406100.SAMN04488052_102445"/>
<proteinExistence type="inferred from homology"/>
<organism evidence="6 7">
    <name type="scientific">Aquisalimonas asiatica</name>
    <dbReference type="NCBI Taxonomy" id="406100"/>
    <lineage>
        <taxon>Bacteria</taxon>
        <taxon>Pseudomonadati</taxon>
        <taxon>Pseudomonadota</taxon>
        <taxon>Gammaproteobacteria</taxon>
        <taxon>Chromatiales</taxon>
        <taxon>Ectothiorhodospiraceae</taxon>
        <taxon>Aquisalimonas</taxon>
    </lineage>
</organism>
<dbReference type="HAMAP" id="MF_01363">
    <property type="entry name" value="Ribosomal_bL21"/>
    <property type="match status" value="1"/>
</dbReference>
<dbReference type="PANTHER" id="PTHR21349:SF0">
    <property type="entry name" value="LARGE RIBOSOMAL SUBUNIT PROTEIN BL21M"/>
    <property type="match status" value="1"/>
</dbReference>
<dbReference type="InterPro" id="IPR028909">
    <property type="entry name" value="bL21-like"/>
</dbReference>
<evidence type="ECO:0000313" key="7">
    <source>
        <dbReference type="Proteomes" id="UP000199657"/>
    </source>
</evidence>
<accession>A0A1H8S467</accession>
<keyword evidence="7" id="KW-1185">Reference proteome</keyword>
<dbReference type="AlphaFoldDB" id="A0A1H8S467"/>
<dbReference type="GO" id="GO:0005737">
    <property type="term" value="C:cytoplasm"/>
    <property type="evidence" value="ECO:0007669"/>
    <property type="project" value="UniProtKB-ARBA"/>
</dbReference>
<dbReference type="RefSeq" id="WP_091641289.1">
    <property type="nucleotide sequence ID" value="NZ_FOEG01000002.1"/>
</dbReference>
<evidence type="ECO:0000256" key="2">
    <source>
        <dbReference type="ARBA" id="ARBA00022980"/>
    </source>
</evidence>
<dbReference type="InterPro" id="IPR001787">
    <property type="entry name" value="Ribosomal_bL21"/>
</dbReference>
<sequence>MYAVIKTGGKQYRVSEGDILRVEKLDAEQGASIEFDQVLLVSDGNDVKIGTPVLDGSKVKAEVTDAGKGDKVRIVKFKRRQNYRRMKGHRQPYTEVKITGISAG</sequence>
<dbReference type="NCBIfam" id="TIGR00061">
    <property type="entry name" value="L21"/>
    <property type="match status" value="1"/>
</dbReference>
<evidence type="ECO:0000256" key="4">
    <source>
        <dbReference type="HAMAP-Rule" id="MF_01363"/>
    </source>
</evidence>
<comment type="subunit">
    <text evidence="4">Part of the 50S ribosomal subunit. Contacts protein L20.</text>
</comment>
<keyword evidence="4 5" id="KW-0694">RNA-binding</keyword>
<dbReference type="GO" id="GO:0006412">
    <property type="term" value="P:translation"/>
    <property type="evidence" value="ECO:0007669"/>
    <property type="project" value="UniProtKB-UniRule"/>
</dbReference>
<evidence type="ECO:0000256" key="3">
    <source>
        <dbReference type="ARBA" id="ARBA00023274"/>
    </source>
</evidence>
<dbReference type="PANTHER" id="PTHR21349">
    <property type="entry name" value="50S RIBOSOMAL PROTEIN L21"/>
    <property type="match status" value="1"/>
</dbReference>
<dbReference type="Proteomes" id="UP000199657">
    <property type="component" value="Unassembled WGS sequence"/>
</dbReference>
<evidence type="ECO:0000313" key="6">
    <source>
        <dbReference type="EMBL" id="SEO73118.1"/>
    </source>
</evidence>
<reference evidence="6 7" key="1">
    <citation type="submission" date="2016-10" db="EMBL/GenBank/DDBJ databases">
        <authorList>
            <person name="de Groot N.N."/>
        </authorList>
    </citation>
    <scope>NUCLEOTIDE SEQUENCE [LARGE SCALE GENOMIC DNA]</scope>
    <source>
        <strain evidence="6 7">CGMCC 1.6291</strain>
    </source>
</reference>
<dbReference type="Pfam" id="PF00829">
    <property type="entry name" value="Ribosomal_L21p"/>
    <property type="match status" value="1"/>
</dbReference>
<dbReference type="OrthoDB" id="9813334at2"/>
<dbReference type="GO" id="GO:1990904">
    <property type="term" value="C:ribonucleoprotein complex"/>
    <property type="evidence" value="ECO:0007669"/>
    <property type="project" value="UniProtKB-KW"/>
</dbReference>
<evidence type="ECO:0000256" key="1">
    <source>
        <dbReference type="ARBA" id="ARBA00008563"/>
    </source>
</evidence>
<keyword evidence="2 4" id="KW-0689">Ribosomal protein</keyword>
<dbReference type="GO" id="GO:0019843">
    <property type="term" value="F:rRNA binding"/>
    <property type="evidence" value="ECO:0007669"/>
    <property type="project" value="UniProtKB-UniRule"/>
</dbReference>
<dbReference type="GO" id="GO:0005840">
    <property type="term" value="C:ribosome"/>
    <property type="evidence" value="ECO:0007669"/>
    <property type="project" value="UniProtKB-KW"/>
</dbReference>
<gene>
    <name evidence="4" type="primary">rplU</name>
    <name evidence="6" type="ORF">SAMN04488052_102445</name>
</gene>
<protein>
    <recommendedName>
        <fullName evidence="4">Large ribosomal subunit protein bL21</fullName>
    </recommendedName>
</protein>
<name>A0A1H8S467_9GAMM</name>
<comment type="function">
    <text evidence="4 5">This protein binds to 23S rRNA in the presence of protein L20.</text>
</comment>
<dbReference type="GO" id="GO:0003735">
    <property type="term" value="F:structural constituent of ribosome"/>
    <property type="evidence" value="ECO:0007669"/>
    <property type="project" value="InterPro"/>
</dbReference>
<comment type="similarity">
    <text evidence="1 4 5">Belongs to the bacterial ribosomal protein bL21 family.</text>
</comment>
<dbReference type="SUPFAM" id="SSF141091">
    <property type="entry name" value="L21p-like"/>
    <property type="match status" value="1"/>
</dbReference>
<keyword evidence="3 4" id="KW-0687">Ribonucleoprotein</keyword>